<comment type="caution">
    <text evidence="1">The sequence shown here is derived from an EMBL/GenBank/DDBJ whole genome shotgun (WGS) entry which is preliminary data.</text>
</comment>
<dbReference type="Proteomes" id="UP001444625">
    <property type="component" value="Unassembled WGS sequence"/>
</dbReference>
<gene>
    <name evidence="1" type="ORF">ABC228_01245</name>
</gene>
<dbReference type="RefSeq" id="WP_345823273.1">
    <property type="nucleotide sequence ID" value="NZ_JBDIML010000001.1"/>
</dbReference>
<accession>A0ABU9XF68</accession>
<sequence>MKVGKAIKGLMERTRLTGEQMAMDLYTSSSNISAMKHSKRNMQRDLAKRSLEVYEDATYNMEITHEFSNGYTAPVISGDAIDRSNHLAVMVAARKEIDEVEEVMQLERFLRNPNLATNQERESAMKVYKESKEAADILYNLCARLSEAYDFSPREMNNQVLKKWKATEVVK</sequence>
<organism evidence="1 2">
    <name type="scientific">Ornithinibacillus xuwenensis</name>
    <dbReference type="NCBI Taxonomy" id="3144668"/>
    <lineage>
        <taxon>Bacteria</taxon>
        <taxon>Bacillati</taxon>
        <taxon>Bacillota</taxon>
        <taxon>Bacilli</taxon>
        <taxon>Bacillales</taxon>
        <taxon>Bacillaceae</taxon>
        <taxon>Ornithinibacillus</taxon>
    </lineage>
</organism>
<dbReference type="EMBL" id="JBDIML010000001">
    <property type="protein sequence ID" value="MEN2765799.1"/>
    <property type="molecule type" value="Genomic_DNA"/>
</dbReference>
<protein>
    <submittedName>
        <fullName evidence="1">Uncharacterized protein</fullName>
    </submittedName>
</protein>
<keyword evidence="2" id="KW-1185">Reference proteome</keyword>
<reference evidence="1 2" key="1">
    <citation type="submission" date="2024-05" db="EMBL/GenBank/DDBJ databases">
        <authorList>
            <person name="Haq I."/>
            <person name="Ullah Z."/>
            <person name="Ahmad R."/>
            <person name="Li M."/>
            <person name="Tong Y."/>
        </authorList>
    </citation>
    <scope>NUCLEOTIDE SEQUENCE [LARGE SCALE GENOMIC DNA]</scope>
    <source>
        <strain evidence="1 2">16A2E</strain>
    </source>
</reference>
<evidence type="ECO:0000313" key="2">
    <source>
        <dbReference type="Proteomes" id="UP001444625"/>
    </source>
</evidence>
<name>A0ABU9XF68_9BACI</name>
<proteinExistence type="predicted"/>
<evidence type="ECO:0000313" key="1">
    <source>
        <dbReference type="EMBL" id="MEN2765799.1"/>
    </source>
</evidence>